<dbReference type="AlphaFoldDB" id="A0A4R1HGB2"/>
<dbReference type="SUPFAM" id="SSF52172">
    <property type="entry name" value="CheY-like"/>
    <property type="match status" value="1"/>
</dbReference>
<dbReference type="PRINTS" id="PR00038">
    <property type="entry name" value="HTHLUXR"/>
</dbReference>
<dbReference type="GO" id="GO:0000160">
    <property type="term" value="P:phosphorelay signal transduction system"/>
    <property type="evidence" value="ECO:0007669"/>
    <property type="project" value="InterPro"/>
</dbReference>
<dbReference type="GO" id="GO:0003677">
    <property type="term" value="F:DNA binding"/>
    <property type="evidence" value="ECO:0007669"/>
    <property type="project" value="UniProtKB-KW"/>
</dbReference>
<feature type="domain" description="Response regulatory" evidence="4">
    <location>
        <begin position="26"/>
        <end position="142"/>
    </location>
</feature>
<accession>A0A4R1HGB2</accession>
<reference evidence="5 6" key="1">
    <citation type="submission" date="2019-03" db="EMBL/GenBank/DDBJ databases">
        <title>Genomic Encyclopedia of Type Strains, Phase IV (KMG-IV): sequencing the most valuable type-strain genomes for metagenomic binning, comparative biology and taxonomic classification.</title>
        <authorList>
            <person name="Goeker M."/>
        </authorList>
    </citation>
    <scope>NUCLEOTIDE SEQUENCE [LARGE SCALE GENOMIC DNA]</scope>
    <source>
        <strain evidence="5 6">DSM 19610</strain>
    </source>
</reference>
<dbReference type="Pfam" id="PF00196">
    <property type="entry name" value="GerE"/>
    <property type="match status" value="1"/>
</dbReference>
<comment type="caution">
    <text evidence="5">The sequence shown here is derived from an EMBL/GenBank/DDBJ whole genome shotgun (WGS) entry which is preliminary data.</text>
</comment>
<dbReference type="InterPro" id="IPR036388">
    <property type="entry name" value="WH-like_DNA-bd_sf"/>
</dbReference>
<evidence type="ECO:0000313" key="5">
    <source>
        <dbReference type="EMBL" id="TCK19310.1"/>
    </source>
</evidence>
<dbReference type="SUPFAM" id="SSF46894">
    <property type="entry name" value="C-terminal effector domain of the bipartite response regulators"/>
    <property type="match status" value="1"/>
</dbReference>
<feature type="domain" description="HTH luxR-type" evidence="3">
    <location>
        <begin position="175"/>
        <end position="240"/>
    </location>
</feature>
<gene>
    <name evidence="5" type="ORF">DFR30_2620</name>
</gene>
<dbReference type="Proteomes" id="UP000295707">
    <property type="component" value="Unassembled WGS sequence"/>
</dbReference>
<dbReference type="InterPro" id="IPR039420">
    <property type="entry name" value="WalR-like"/>
</dbReference>
<dbReference type="PROSITE" id="PS50043">
    <property type="entry name" value="HTH_LUXR_2"/>
    <property type="match status" value="1"/>
</dbReference>
<keyword evidence="6" id="KW-1185">Reference proteome</keyword>
<proteinExistence type="predicted"/>
<dbReference type="InterPro" id="IPR011006">
    <property type="entry name" value="CheY-like_superfamily"/>
</dbReference>
<evidence type="ECO:0000259" key="4">
    <source>
        <dbReference type="PROSITE" id="PS50110"/>
    </source>
</evidence>
<evidence type="ECO:0000256" key="2">
    <source>
        <dbReference type="PROSITE-ProRule" id="PRU00169"/>
    </source>
</evidence>
<keyword evidence="1 5" id="KW-0238">DNA-binding</keyword>
<dbReference type="Gene3D" id="3.40.50.2300">
    <property type="match status" value="1"/>
</dbReference>
<evidence type="ECO:0000256" key="1">
    <source>
        <dbReference type="ARBA" id="ARBA00023125"/>
    </source>
</evidence>
<name>A0A4R1HGB2_9GAMM</name>
<organism evidence="5 6">
    <name type="scientific">Thiogranum longum</name>
    <dbReference type="NCBI Taxonomy" id="1537524"/>
    <lineage>
        <taxon>Bacteria</taxon>
        <taxon>Pseudomonadati</taxon>
        <taxon>Pseudomonadota</taxon>
        <taxon>Gammaproteobacteria</taxon>
        <taxon>Chromatiales</taxon>
        <taxon>Ectothiorhodospiraceae</taxon>
        <taxon>Thiogranum</taxon>
    </lineage>
</organism>
<dbReference type="SMART" id="SM00421">
    <property type="entry name" value="HTH_LUXR"/>
    <property type="match status" value="1"/>
</dbReference>
<dbReference type="PANTHER" id="PTHR43214">
    <property type="entry name" value="TWO-COMPONENT RESPONSE REGULATOR"/>
    <property type="match status" value="1"/>
</dbReference>
<dbReference type="PROSITE" id="PS50110">
    <property type="entry name" value="RESPONSE_REGULATORY"/>
    <property type="match status" value="1"/>
</dbReference>
<evidence type="ECO:0000313" key="6">
    <source>
        <dbReference type="Proteomes" id="UP000295707"/>
    </source>
</evidence>
<dbReference type="InterPro" id="IPR016032">
    <property type="entry name" value="Sig_transdc_resp-reg_C-effctor"/>
</dbReference>
<comment type="caution">
    <text evidence="2">Lacks conserved residue(s) required for the propagation of feature annotation.</text>
</comment>
<protein>
    <submittedName>
        <fullName evidence="5">DNA-binding NarL/FixJ family response regulator</fullName>
    </submittedName>
</protein>
<evidence type="ECO:0000259" key="3">
    <source>
        <dbReference type="PROSITE" id="PS50043"/>
    </source>
</evidence>
<dbReference type="RefSeq" id="WP_132973861.1">
    <property type="nucleotide sequence ID" value="NZ_SMFX01000001.1"/>
</dbReference>
<dbReference type="GO" id="GO:0006355">
    <property type="term" value="P:regulation of DNA-templated transcription"/>
    <property type="evidence" value="ECO:0007669"/>
    <property type="project" value="InterPro"/>
</dbReference>
<dbReference type="InterPro" id="IPR001789">
    <property type="entry name" value="Sig_transdc_resp-reg_receiver"/>
</dbReference>
<dbReference type="CDD" id="cd06170">
    <property type="entry name" value="LuxR_C_like"/>
    <property type="match status" value="1"/>
</dbReference>
<dbReference type="OrthoDB" id="9796655at2"/>
<dbReference type="EMBL" id="SMFX01000001">
    <property type="protein sequence ID" value="TCK19310.1"/>
    <property type="molecule type" value="Genomic_DNA"/>
</dbReference>
<dbReference type="Gene3D" id="1.10.10.10">
    <property type="entry name" value="Winged helix-like DNA-binding domain superfamily/Winged helix DNA-binding domain"/>
    <property type="match status" value="1"/>
</dbReference>
<sequence length="262" mass="29980">MNNLYASSPDVTSIRYKTAPQDGKIKIFILGHKDFSIDSMARMVEDKGNNYMVSCVEPGDACMAKLVATEPDVLMIQKEVLKEPLERTIHGILGEYPNIRILVFGKDMDSDYLYRLVRAGVHGYINERMTGEHIERALASILEGNNWIERHIMERFIKTQQELDDVLETQFYEKISQLCDNLTKRETEILCEVMKGLAIKQIAEEVHLSHQGVKMHLAKLFKKFRVSNRNQLILAAFDEISPVEDLSMLLRNGLQKKLHASG</sequence>
<dbReference type="InterPro" id="IPR000792">
    <property type="entry name" value="Tscrpt_reg_LuxR_C"/>
</dbReference>